<keyword evidence="2" id="KW-1185">Reference proteome</keyword>
<organism evidence="1 2">
    <name type="scientific">Diaphorobacter ruginosibacter</name>
    <dbReference type="NCBI Taxonomy" id="1715720"/>
    <lineage>
        <taxon>Bacteria</taxon>
        <taxon>Pseudomonadati</taxon>
        <taxon>Pseudomonadota</taxon>
        <taxon>Betaproteobacteria</taxon>
        <taxon>Burkholderiales</taxon>
        <taxon>Comamonadaceae</taxon>
        <taxon>Diaphorobacter</taxon>
    </lineage>
</organism>
<proteinExistence type="predicted"/>
<evidence type="ECO:0000313" key="2">
    <source>
        <dbReference type="Proteomes" id="UP000515811"/>
    </source>
</evidence>
<sequence length="53" mass="5671">MKGAPFGDALARKLLPVHLRPRATGSQADTLMPQELRYMAGLKEPSLNGPGNP</sequence>
<dbReference type="EMBL" id="CP060714">
    <property type="protein sequence ID" value="QNN56816.1"/>
    <property type="molecule type" value="Genomic_DNA"/>
</dbReference>
<gene>
    <name evidence="1" type="ORF">H9K76_20315</name>
</gene>
<name>A0A7G9RMJ1_9BURK</name>
<accession>A0A7G9RMJ1</accession>
<dbReference type="KEGG" id="drg:H9K76_20315"/>
<dbReference type="AlphaFoldDB" id="A0A7G9RMJ1"/>
<evidence type="ECO:0000313" key="1">
    <source>
        <dbReference type="EMBL" id="QNN56816.1"/>
    </source>
</evidence>
<dbReference type="RefSeq" id="WP_187597082.1">
    <property type="nucleotide sequence ID" value="NZ_CP060714.1"/>
</dbReference>
<reference evidence="1 2" key="1">
    <citation type="submission" date="2020-08" db="EMBL/GenBank/DDBJ databases">
        <title>Genome sequence of Diaphorobacter ruginosibacter DSM 27467T.</title>
        <authorList>
            <person name="Hyun D.-W."/>
            <person name="Bae J.-W."/>
        </authorList>
    </citation>
    <scope>NUCLEOTIDE SEQUENCE [LARGE SCALE GENOMIC DNA]</scope>
    <source>
        <strain evidence="1 2">DSM 27467</strain>
    </source>
</reference>
<protein>
    <submittedName>
        <fullName evidence="1">Uncharacterized protein</fullName>
    </submittedName>
</protein>
<dbReference type="Proteomes" id="UP000515811">
    <property type="component" value="Chromosome"/>
</dbReference>